<dbReference type="Gene3D" id="2.30.30.40">
    <property type="entry name" value="SH3 Domains"/>
    <property type="match status" value="1"/>
</dbReference>
<sequence>MTTAPEMVILLVEDSAITRKMEIKVLNSIGYTNILEAEDGQQAVRMLEQNPQVTLVISDWNMPGMGGLELVRYLRSQDAYRDLPFIMATGRAQMKERMEAAEAGANSVITKPFAPQELQAAIKDTLAGKTLAGRAASRMREPEVAPSGKLRLKIAHIQITDHLTLGVLKHFIESGKQTPRHFELQTQCMSSWNPVQKALADGEIDAAFILGPIAMDLFGYGVPLRIVLLAHKNGSIAVRKKAPGHPVKALLKGKTFYIPHELSIHHILSHMFLQGLGLHPGTAGNKACDVIFEVAPPVRMPEFLSGQEGAGGFMVAEPIGTKAIAGGIADELFLSGEIWENHPCCVVAVRDEIIEQHPEAVQELVSLLVQAGKFISANPDTAAEIGVEFLDPQGTLGLKKAILKNVLTDPTGIKTDDLLPVSDDFAKIQDYMADRMGLGTRVDLNRLLDLRFAEKACREAGGIIRRSILHDAAAFAREKVKVLESRGALSNKANLDREGQYLIFHLMDQAYGVDVLSVKEIVGMMPIRSVPETPRAVKGVVNLRGKVIPVVDLRLKFGLPELAYHDRTCIVILETPQADRILHMGIVVDSVSHVENIKAGQIEDVPAYGLGAPLEYIAGMAKDGDGVRILLNVHRLFSRKEASLAGGKDAQRDAA</sequence>
<feature type="domain" description="CheW-like" evidence="11">
    <location>
        <begin position="498"/>
        <end position="642"/>
    </location>
</feature>
<dbReference type="GO" id="GO:0000160">
    <property type="term" value="P:phosphorelay signal transduction system"/>
    <property type="evidence" value="ECO:0007669"/>
    <property type="project" value="InterPro"/>
</dbReference>
<dbReference type="GO" id="GO:0006935">
    <property type="term" value="P:chemotaxis"/>
    <property type="evidence" value="ECO:0007669"/>
    <property type="project" value="InterPro"/>
</dbReference>
<keyword evidence="4" id="KW-0813">Transport</keyword>
<dbReference type="Proteomes" id="UP000184076">
    <property type="component" value="Unassembled WGS sequence"/>
</dbReference>
<organism evidence="12 13">
    <name type="scientific">Desulfacinum infernum DSM 9756</name>
    <dbReference type="NCBI Taxonomy" id="1121391"/>
    <lineage>
        <taxon>Bacteria</taxon>
        <taxon>Pseudomonadati</taxon>
        <taxon>Thermodesulfobacteriota</taxon>
        <taxon>Syntrophobacteria</taxon>
        <taxon>Syntrophobacterales</taxon>
        <taxon>Syntrophobacteraceae</taxon>
        <taxon>Desulfacinum</taxon>
    </lineage>
</organism>
<dbReference type="InterPro" id="IPR011006">
    <property type="entry name" value="CheY-like_superfamily"/>
</dbReference>
<name>A0A1M4YF76_9BACT</name>
<dbReference type="InterPro" id="IPR039315">
    <property type="entry name" value="CheW"/>
</dbReference>
<dbReference type="InterPro" id="IPR002545">
    <property type="entry name" value="CheW-lke_dom"/>
</dbReference>
<dbReference type="PROSITE" id="PS50851">
    <property type="entry name" value="CHEW"/>
    <property type="match status" value="1"/>
</dbReference>
<gene>
    <name evidence="12" type="ORF">SAMN02745206_01242</name>
</gene>
<evidence type="ECO:0000259" key="10">
    <source>
        <dbReference type="PROSITE" id="PS50110"/>
    </source>
</evidence>
<dbReference type="EMBL" id="FQVB01000010">
    <property type="protein sequence ID" value="SHF04379.1"/>
    <property type="molecule type" value="Genomic_DNA"/>
</dbReference>
<dbReference type="InterPro" id="IPR001789">
    <property type="entry name" value="Sig_transdc_resp-reg_receiver"/>
</dbReference>
<dbReference type="SUPFAM" id="SSF53850">
    <property type="entry name" value="Periplasmic binding protein-like II"/>
    <property type="match status" value="1"/>
</dbReference>
<dbReference type="AlphaFoldDB" id="A0A1M4YF76"/>
<evidence type="ECO:0000256" key="2">
    <source>
        <dbReference type="ARBA" id="ARBA00004496"/>
    </source>
</evidence>
<dbReference type="GO" id="GO:0012505">
    <property type="term" value="C:endomembrane system"/>
    <property type="evidence" value="ECO:0007669"/>
    <property type="project" value="UniProtKB-SubCell"/>
</dbReference>
<evidence type="ECO:0000256" key="3">
    <source>
        <dbReference type="ARBA" id="ARBA00021483"/>
    </source>
</evidence>
<dbReference type="PROSITE" id="PS50110">
    <property type="entry name" value="RESPONSE_REGULATORY"/>
    <property type="match status" value="1"/>
</dbReference>
<keyword evidence="13" id="KW-1185">Reference proteome</keyword>
<comment type="subcellular location">
    <subcellularLocation>
        <location evidence="2">Cytoplasm</location>
    </subcellularLocation>
    <subcellularLocation>
        <location evidence="1">Endomembrane system</location>
    </subcellularLocation>
</comment>
<dbReference type="PANTHER" id="PTHR22617">
    <property type="entry name" value="CHEMOTAXIS SENSOR HISTIDINE KINASE-RELATED"/>
    <property type="match status" value="1"/>
</dbReference>
<feature type="domain" description="Response regulatory" evidence="10">
    <location>
        <begin position="8"/>
        <end position="126"/>
    </location>
</feature>
<keyword evidence="9" id="KW-0597">Phosphoprotein</keyword>
<dbReference type="OrthoDB" id="5516036at2"/>
<dbReference type="Gene3D" id="3.40.50.2300">
    <property type="match status" value="1"/>
</dbReference>
<evidence type="ECO:0000256" key="9">
    <source>
        <dbReference type="PROSITE-ProRule" id="PRU00169"/>
    </source>
</evidence>
<dbReference type="STRING" id="1121391.SAMN02745206_01242"/>
<evidence type="ECO:0000256" key="1">
    <source>
        <dbReference type="ARBA" id="ARBA00004308"/>
    </source>
</evidence>
<proteinExistence type="predicted"/>
<dbReference type="InterPro" id="IPR036061">
    <property type="entry name" value="CheW-like_dom_sf"/>
</dbReference>
<keyword evidence="8" id="KW-0472">Membrane</keyword>
<dbReference type="SMART" id="SM00448">
    <property type="entry name" value="REC"/>
    <property type="match status" value="1"/>
</dbReference>
<dbReference type="SMART" id="SM00260">
    <property type="entry name" value="CheW"/>
    <property type="match status" value="1"/>
</dbReference>
<dbReference type="CDD" id="cd13553">
    <property type="entry name" value="PBP2_NrtA_CpmA_like"/>
    <property type="match status" value="1"/>
</dbReference>
<accession>A0A1M4YF76</accession>
<evidence type="ECO:0000256" key="7">
    <source>
        <dbReference type="ARBA" id="ARBA00022519"/>
    </source>
</evidence>
<dbReference type="Pfam" id="PF13379">
    <property type="entry name" value="NMT1_2"/>
    <property type="match status" value="1"/>
</dbReference>
<dbReference type="PANTHER" id="PTHR22617:SF45">
    <property type="entry name" value="CHEMOTAXIS PROTEIN CHEW"/>
    <property type="match status" value="1"/>
</dbReference>
<dbReference type="Pfam" id="PF01584">
    <property type="entry name" value="CheW"/>
    <property type="match status" value="1"/>
</dbReference>
<keyword evidence="7" id="KW-0997">Cell inner membrane</keyword>
<evidence type="ECO:0000313" key="13">
    <source>
        <dbReference type="Proteomes" id="UP000184076"/>
    </source>
</evidence>
<evidence type="ECO:0000313" key="12">
    <source>
        <dbReference type="EMBL" id="SHF04379.1"/>
    </source>
</evidence>
<feature type="modified residue" description="4-aspartylphosphate" evidence="9">
    <location>
        <position position="59"/>
    </location>
</feature>
<dbReference type="SUPFAM" id="SSF52172">
    <property type="entry name" value="CheY-like"/>
    <property type="match status" value="1"/>
</dbReference>
<reference evidence="13" key="1">
    <citation type="submission" date="2016-11" db="EMBL/GenBank/DDBJ databases">
        <authorList>
            <person name="Varghese N."/>
            <person name="Submissions S."/>
        </authorList>
    </citation>
    <scope>NUCLEOTIDE SEQUENCE [LARGE SCALE GENOMIC DNA]</scope>
    <source>
        <strain evidence="13">DSM 9756</strain>
    </source>
</reference>
<dbReference type="InterPro" id="IPR044527">
    <property type="entry name" value="NrtA/CpmA_ABC-bd_dom"/>
</dbReference>
<dbReference type="SUPFAM" id="SSF50341">
    <property type="entry name" value="CheW-like"/>
    <property type="match status" value="1"/>
</dbReference>
<evidence type="ECO:0000256" key="5">
    <source>
        <dbReference type="ARBA" id="ARBA00022475"/>
    </source>
</evidence>
<evidence type="ECO:0000256" key="4">
    <source>
        <dbReference type="ARBA" id="ARBA00022448"/>
    </source>
</evidence>
<dbReference type="Pfam" id="PF00072">
    <property type="entry name" value="Response_reg"/>
    <property type="match status" value="1"/>
</dbReference>
<dbReference type="Gene3D" id="3.40.190.10">
    <property type="entry name" value="Periplasmic binding protein-like II"/>
    <property type="match status" value="2"/>
</dbReference>
<evidence type="ECO:0000259" key="11">
    <source>
        <dbReference type="PROSITE" id="PS50851"/>
    </source>
</evidence>
<keyword evidence="6" id="KW-0963">Cytoplasm</keyword>
<protein>
    <recommendedName>
        <fullName evidence="3">Chemotaxis protein CheW</fullName>
    </recommendedName>
</protein>
<keyword evidence="5" id="KW-1003">Cell membrane</keyword>
<dbReference type="GO" id="GO:0005829">
    <property type="term" value="C:cytosol"/>
    <property type="evidence" value="ECO:0007669"/>
    <property type="project" value="TreeGrafter"/>
</dbReference>
<dbReference type="Gene3D" id="2.40.50.180">
    <property type="entry name" value="CheA-289, Domain 4"/>
    <property type="match status" value="1"/>
</dbReference>
<dbReference type="RefSeq" id="WP_073037986.1">
    <property type="nucleotide sequence ID" value="NZ_FQVB01000010.1"/>
</dbReference>
<evidence type="ECO:0000256" key="8">
    <source>
        <dbReference type="ARBA" id="ARBA00023136"/>
    </source>
</evidence>
<evidence type="ECO:0000256" key="6">
    <source>
        <dbReference type="ARBA" id="ARBA00022490"/>
    </source>
</evidence>